<protein>
    <submittedName>
        <fullName evidence="1">Uncharacterized protein</fullName>
    </submittedName>
</protein>
<proteinExistence type="predicted"/>
<accession>A0ABT9N882</accession>
<reference evidence="1 2" key="1">
    <citation type="submission" date="2023-07" db="EMBL/GenBank/DDBJ databases">
        <title>Sequencing the genomes of 1000 actinobacteria strains.</title>
        <authorList>
            <person name="Klenk H.-P."/>
        </authorList>
    </citation>
    <scope>NUCLEOTIDE SEQUENCE [LARGE SCALE GENOMIC DNA]</scope>
    <source>
        <strain evidence="1 2">DSM 44710</strain>
    </source>
</reference>
<dbReference type="Proteomes" id="UP001240984">
    <property type="component" value="Unassembled WGS sequence"/>
</dbReference>
<gene>
    <name evidence="1" type="ORF">J2S43_008421</name>
</gene>
<dbReference type="RefSeq" id="WP_306839074.1">
    <property type="nucleotide sequence ID" value="NZ_JAUSRA010000001.1"/>
</dbReference>
<sequence length="400" mass="43565">MDLRPGANVDAALDVLRADGPDVLYARVVPLADDWHRLELSTGDTGPSLGRSIAHLLSTVDRAVRAFVAYDYDADGAEQFVLDGRTAEVSRVHHVRILPFGLGSGLGPVLQDVPAAVAPGRFAGRGQVLNGGESIAALADLYGVPANDLKRAQRRTRRPTRLLDAPGGPFEPWLDALRIRWTATNGDRPVKLRPGPVWREAVVRYALPSLPGRWLVFDEELVAEPVGLIARAIVAGQAVLHPLYLPAGHPGWRVHDAVDLRLPRTTLTTRETAEPAMQHLAEAIRSRAMPHFATHGTLAGYVEHCRAVPSDPYRLHAQALTEIVLERFDDALTTLDAITSMVIPRLYDQTRPAGLGPARLTDLAAEADHWRRRLAEDPFGAQADLLANIPAQRTRLGLPA</sequence>
<comment type="caution">
    <text evidence="1">The sequence shown here is derived from an EMBL/GenBank/DDBJ whole genome shotgun (WGS) entry which is preliminary data.</text>
</comment>
<name>A0ABT9N882_9ACTN</name>
<keyword evidence="2" id="KW-1185">Reference proteome</keyword>
<organism evidence="1 2">
    <name type="scientific">Catenuloplanes nepalensis</name>
    <dbReference type="NCBI Taxonomy" id="587533"/>
    <lineage>
        <taxon>Bacteria</taxon>
        <taxon>Bacillati</taxon>
        <taxon>Actinomycetota</taxon>
        <taxon>Actinomycetes</taxon>
        <taxon>Micromonosporales</taxon>
        <taxon>Micromonosporaceae</taxon>
        <taxon>Catenuloplanes</taxon>
    </lineage>
</organism>
<evidence type="ECO:0000313" key="1">
    <source>
        <dbReference type="EMBL" id="MDP9799909.1"/>
    </source>
</evidence>
<dbReference type="EMBL" id="JAUSRA010000001">
    <property type="protein sequence ID" value="MDP9799909.1"/>
    <property type="molecule type" value="Genomic_DNA"/>
</dbReference>
<evidence type="ECO:0000313" key="2">
    <source>
        <dbReference type="Proteomes" id="UP001240984"/>
    </source>
</evidence>